<gene>
    <name evidence="1" type="primary">67</name>
</gene>
<organism evidence="1 2">
    <name type="scientific">Delftia phage PhiW-14</name>
    <name type="common">Deftia acidovorans bacteriophage phiW-14</name>
    <dbReference type="NCBI Taxonomy" id="665032"/>
    <lineage>
        <taxon>Viruses</taxon>
        <taxon>Duplodnaviria</taxon>
        <taxon>Heunggongvirae</taxon>
        <taxon>Uroviricota</taxon>
        <taxon>Caudoviricetes</taxon>
        <taxon>Ionavirus</taxon>
        <taxon>Ionavirus W14</taxon>
    </lineage>
</organism>
<keyword evidence="2" id="KW-1185">Reference proteome</keyword>
<evidence type="ECO:0000313" key="1">
    <source>
        <dbReference type="EMBL" id="ACV50089.1"/>
    </source>
</evidence>
<dbReference type="GeneID" id="8684014"/>
<proteinExistence type="predicted"/>
<evidence type="ECO:0000313" key="2">
    <source>
        <dbReference type="Proteomes" id="UP000008986"/>
    </source>
</evidence>
<dbReference type="Proteomes" id="UP000008986">
    <property type="component" value="Segment"/>
</dbReference>
<sequence>MFAPIAEYQTPYFSMTAVGLVGQDQKFYPGAIFRGSDKALAEIFEGHTITLSQNGVVTLDGEELGASIRLFNCPKREVIGRWVKSMIGTGALVLVIDYAAQ</sequence>
<name>C9DG38_BPW14</name>
<dbReference type="KEGG" id="vg:8684014"/>
<reference evidence="2" key="1">
    <citation type="submission" date="2009-07" db="EMBL/GenBank/DDBJ databases">
        <authorList>
            <person name="Kropinski A.M."/>
            <person name="Villegas A."/>
            <person name="Lingohr E.J."/>
        </authorList>
    </citation>
    <scope>NUCLEOTIDE SEQUENCE [LARGE SCALE GENOMIC DNA]</scope>
</reference>
<accession>C9DG38</accession>
<dbReference type="RefSeq" id="YP_003358921.1">
    <property type="nucleotide sequence ID" value="NC_013697.1"/>
</dbReference>
<organismHost>
    <name type="scientific">Delftia acidovorans</name>
    <name type="common">Pseudomonas acidovorans</name>
    <name type="synonym">Comamonas acidovorans</name>
    <dbReference type="NCBI Taxonomy" id="80866"/>
</organismHost>
<dbReference type="EMBL" id="GQ357915">
    <property type="protein sequence ID" value="ACV50089.1"/>
    <property type="molecule type" value="Genomic_DNA"/>
</dbReference>
<protein>
    <submittedName>
        <fullName evidence="1">Uncharacterized protein</fullName>
    </submittedName>
</protein>